<reference evidence="1 2" key="1">
    <citation type="submission" date="2010-08" db="EMBL/GenBank/DDBJ databases">
        <title>Genomic sequence of temperate phage ENT90 isolated from Erwinia amylovora.</title>
        <authorList>
            <person name="Lee Y.-D."/>
            <person name="Park J.-H."/>
        </authorList>
    </citation>
    <scope>NUCLEOTIDE SEQUENCE [LARGE SCALE GENOMIC DNA]</scope>
</reference>
<dbReference type="GeneID" id="14297539"/>
<protein>
    <submittedName>
        <fullName evidence="1">Uncharacterized protein</fullName>
    </submittedName>
</protein>
<accession>F1BUR0</accession>
<organism evidence="1 2">
    <name type="scientific">Erwinia phage ENT90</name>
    <dbReference type="NCBI Taxonomy" id="947843"/>
    <lineage>
        <taxon>Viruses</taxon>
        <taxon>Duplodnaviria</taxon>
        <taxon>Heunggongvirae</taxon>
        <taxon>Uroviricota</taxon>
        <taxon>Caudoviricetes</taxon>
        <taxon>Peduoviridae</taxon>
        <taxon>Entnonagintavirus</taxon>
        <taxon>Entnonagintavirus ENT90</taxon>
    </lineage>
</organism>
<evidence type="ECO:0000313" key="1">
    <source>
        <dbReference type="EMBL" id="ADX32442.1"/>
    </source>
</evidence>
<dbReference type="Proteomes" id="UP000008648">
    <property type="component" value="Segment"/>
</dbReference>
<dbReference type="KEGG" id="vg:14297539"/>
<sequence length="136" mass="14854">MSLSSAAKSAVSRSSPPAVSVVLAIEPVTPMPIFSPFISATGTMLIRVRKSEDSCTRFIRVCVTDGSTVNFLFMSPVSTPFSSARRDIKALNLKRVFWRICAPVLFSYRVVVQAMPVSSRSARRISGRCRLPPDDG</sequence>
<dbReference type="EMBL" id="HQ110084">
    <property type="protein sequence ID" value="ADX32442.1"/>
    <property type="molecule type" value="Genomic_DNA"/>
</dbReference>
<keyword evidence="2" id="KW-1185">Reference proteome</keyword>
<name>F1BUR0_9CAUD</name>
<evidence type="ECO:0000313" key="2">
    <source>
        <dbReference type="Proteomes" id="UP000008648"/>
    </source>
</evidence>
<proteinExistence type="predicted"/>
<dbReference type="RefSeq" id="YP_007238031.1">
    <property type="nucleotide sequence ID" value="NC_019932.1"/>
</dbReference>